<comment type="caution">
    <text evidence="10">The sequence shown here is derived from an EMBL/GenBank/DDBJ whole genome shotgun (WGS) entry which is preliminary data.</text>
</comment>
<comment type="similarity">
    <text evidence="2">Belongs to the MotB family.</text>
</comment>
<dbReference type="Gene3D" id="3.30.1330.60">
    <property type="entry name" value="OmpA-like domain"/>
    <property type="match status" value="1"/>
</dbReference>
<dbReference type="PANTHER" id="PTHR30329:SF16">
    <property type="entry name" value="CHEMOTAXIS MOTB PROTEIN"/>
    <property type="match status" value="1"/>
</dbReference>
<dbReference type="Pfam" id="PF13677">
    <property type="entry name" value="MotB_plug"/>
    <property type="match status" value="1"/>
</dbReference>
<keyword evidence="4" id="KW-0812">Transmembrane</keyword>
<dbReference type="eggNOG" id="COG1360">
    <property type="taxonomic scope" value="Bacteria"/>
</dbReference>
<dbReference type="InterPro" id="IPR006665">
    <property type="entry name" value="OmpA-like"/>
</dbReference>
<evidence type="ECO:0000256" key="7">
    <source>
        <dbReference type="PROSITE-ProRule" id="PRU00473"/>
    </source>
</evidence>
<protein>
    <submittedName>
        <fullName evidence="10">Flagellar motor protein MotS</fullName>
    </submittedName>
</protein>
<feature type="domain" description="OmpA-like" evidence="9">
    <location>
        <begin position="134"/>
        <end position="255"/>
    </location>
</feature>
<dbReference type="RefSeq" id="WP_036831530.1">
    <property type="nucleotide sequence ID" value="NZ_AVPG01000001.1"/>
</dbReference>
<keyword evidence="6 7" id="KW-0472">Membrane</keyword>
<keyword evidence="5" id="KW-1133">Transmembrane helix</keyword>
<accession>A0A0A5GD61</accession>
<dbReference type="InterPro" id="IPR036737">
    <property type="entry name" value="OmpA-like_sf"/>
</dbReference>
<gene>
    <name evidence="10" type="ORF">N784_02115</name>
</gene>
<evidence type="ECO:0000313" key="11">
    <source>
        <dbReference type="Proteomes" id="UP000030401"/>
    </source>
</evidence>
<dbReference type="PROSITE" id="PS51123">
    <property type="entry name" value="OMPA_2"/>
    <property type="match status" value="1"/>
</dbReference>
<dbReference type="Pfam" id="PF00691">
    <property type="entry name" value="OmpA"/>
    <property type="match status" value="1"/>
</dbReference>
<dbReference type="AlphaFoldDB" id="A0A0A5GD61"/>
<organism evidence="10 11">
    <name type="scientific">Pontibacillus litoralis JSM 072002</name>
    <dbReference type="NCBI Taxonomy" id="1385512"/>
    <lineage>
        <taxon>Bacteria</taxon>
        <taxon>Bacillati</taxon>
        <taxon>Bacillota</taxon>
        <taxon>Bacilli</taxon>
        <taxon>Bacillales</taxon>
        <taxon>Bacillaceae</taxon>
        <taxon>Pontibacillus</taxon>
    </lineage>
</organism>
<evidence type="ECO:0000259" key="9">
    <source>
        <dbReference type="PROSITE" id="PS51123"/>
    </source>
</evidence>
<dbReference type="Proteomes" id="UP000030401">
    <property type="component" value="Unassembled WGS sequence"/>
</dbReference>
<evidence type="ECO:0000256" key="4">
    <source>
        <dbReference type="ARBA" id="ARBA00022692"/>
    </source>
</evidence>
<evidence type="ECO:0000256" key="2">
    <source>
        <dbReference type="ARBA" id="ARBA00008914"/>
    </source>
</evidence>
<evidence type="ECO:0000256" key="1">
    <source>
        <dbReference type="ARBA" id="ARBA00004162"/>
    </source>
</evidence>
<sequence>MKLNKKPNRQEKGAPKWMVTYSDLMTLILVFFILLFSMSQIDAEKFKAVAESFQQRAVFDFYPSIVEFENPAEEAEGQQDSNQQTNDLEEMPSVSEQEEQEAQNKESMDQLVQEVDEFLKENDLEDVISAIQTDRGVVLRLQEQILFETGEANIISSGEPFLNKVGELLTNIPNHVKVEGHTDERSISTYRYPSNWELSTARAGSVIRYIVNNHDVDSSRFTATGYAATRPIAPNDSEKNWQKNRRVEIVILDPEYEEK</sequence>
<dbReference type="OrthoDB" id="9815217at2"/>
<evidence type="ECO:0000256" key="3">
    <source>
        <dbReference type="ARBA" id="ARBA00022475"/>
    </source>
</evidence>
<dbReference type="STRING" id="1385512.N784_02115"/>
<evidence type="ECO:0000256" key="5">
    <source>
        <dbReference type="ARBA" id="ARBA00022989"/>
    </source>
</evidence>
<dbReference type="CDD" id="cd07185">
    <property type="entry name" value="OmpA_C-like"/>
    <property type="match status" value="1"/>
</dbReference>
<name>A0A0A5GD61_9BACI</name>
<dbReference type="GO" id="GO:0005886">
    <property type="term" value="C:plasma membrane"/>
    <property type="evidence" value="ECO:0007669"/>
    <property type="project" value="UniProtKB-SubCell"/>
</dbReference>
<evidence type="ECO:0000256" key="6">
    <source>
        <dbReference type="ARBA" id="ARBA00023136"/>
    </source>
</evidence>
<keyword evidence="10" id="KW-0282">Flagellum</keyword>
<dbReference type="InterPro" id="IPR050330">
    <property type="entry name" value="Bact_OuterMem_StrucFunc"/>
</dbReference>
<dbReference type="SUPFAM" id="SSF103088">
    <property type="entry name" value="OmpA-like"/>
    <property type="match status" value="1"/>
</dbReference>
<proteinExistence type="inferred from homology"/>
<keyword evidence="10" id="KW-0966">Cell projection</keyword>
<reference evidence="10 11" key="1">
    <citation type="submission" date="2013-08" db="EMBL/GenBank/DDBJ databases">
        <authorList>
            <person name="Huang J."/>
            <person name="Wang G."/>
        </authorList>
    </citation>
    <scope>NUCLEOTIDE SEQUENCE [LARGE SCALE GENOMIC DNA]</scope>
    <source>
        <strain evidence="10 11">JSM 072002</strain>
    </source>
</reference>
<keyword evidence="3" id="KW-1003">Cell membrane</keyword>
<evidence type="ECO:0000313" key="10">
    <source>
        <dbReference type="EMBL" id="KGX89143.1"/>
    </source>
</evidence>
<keyword evidence="10" id="KW-0969">Cilium</keyword>
<dbReference type="EMBL" id="AVPG01000001">
    <property type="protein sequence ID" value="KGX89143.1"/>
    <property type="molecule type" value="Genomic_DNA"/>
</dbReference>
<dbReference type="InterPro" id="IPR025713">
    <property type="entry name" value="MotB-like_N_dom"/>
</dbReference>
<evidence type="ECO:0000256" key="8">
    <source>
        <dbReference type="SAM" id="MobiDB-lite"/>
    </source>
</evidence>
<dbReference type="PANTHER" id="PTHR30329">
    <property type="entry name" value="STATOR ELEMENT OF FLAGELLAR MOTOR COMPLEX"/>
    <property type="match status" value="1"/>
</dbReference>
<feature type="region of interest" description="Disordered" evidence="8">
    <location>
        <begin position="72"/>
        <end position="108"/>
    </location>
</feature>
<comment type="subcellular location">
    <subcellularLocation>
        <location evidence="1">Cell membrane</location>
        <topology evidence="1">Single-pass membrane protein</topology>
    </subcellularLocation>
</comment>
<keyword evidence="11" id="KW-1185">Reference proteome</keyword>
<dbReference type="NCBIfam" id="NF005382">
    <property type="entry name" value="PRK06925.1"/>
    <property type="match status" value="1"/>
</dbReference>